<keyword evidence="3" id="KW-1185">Reference proteome</keyword>
<organism evidence="2 3">
    <name type="scientific">Aspergillus violaceofuscus (strain CBS 115571)</name>
    <dbReference type="NCBI Taxonomy" id="1450538"/>
    <lineage>
        <taxon>Eukaryota</taxon>
        <taxon>Fungi</taxon>
        <taxon>Dikarya</taxon>
        <taxon>Ascomycota</taxon>
        <taxon>Pezizomycotina</taxon>
        <taxon>Eurotiomycetes</taxon>
        <taxon>Eurotiomycetidae</taxon>
        <taxon>Eurotiales</taxon>
        <taxon>Aspergillaceae</taxon>
        <taxon>Aspergillus</taxon>
    </lineage>
</organism>
<evidence type="ECO:0000313" key="2">
    <source>
        <dbReference type="EMBL" id="PYI15898.1"/>
    </source>
</evidence>
<evidence type="ECO:0000313" key="3">
    <source>
        <dbReference type="Proteomes" id="UP000249829"/>
    </source>
</evidence>
<feature type="transmembrane region" description="Helical" evidence="1">
    <location>
        <begin position="82"/>
        <end position="102"/>
    </location>
</feature>
<keyword evidence="1" id="KW-1133">Transmembrane helix</keyword>
<gene>
    <name evidence="2" type="ORF">BO99DRAFT_235440</name>
</gene>
<reference evidence="2 3" key="1">
    <citation type="submission" date="2018-02" db="EMBL/GenBank/DDBJ databases">
        <title>The genomes of Aspergillus section Nigri reveals drivers in fungal speciation.</title>
        <authorList>
            <consortium name="DOE Joint Genome Institute"/>
            <person name="Vesth T.C."/>
            <person name="Nybo J."/>
            <person name="Theobald S."/>
            <person name="Brandl J."/>
            <person name="Frisvad J.C."/>
            <person name="Nielsen K.F."/>
            <person name="Lyhne E.K."/>
            <person name="Kogle M.E."/>
            <person name="Kuo A."/>
            <person name="Riley R."/>
            <person name="Clum A."/>
            <person name="Nolan M."/>
            <person name="Lipzen A."/>
            <person name="Salamov A."/>
            <person name="Henrissat B."/>
            <person name="Wiebenga A."/>
            <person name="De vries R.P."/>
            <person name="Grigoriev I.V."/>
            <person name="Mortensen U.H."/>
            <person name="Andersen M.R."/>
            <person name="Baker S.E."/>
        </authorList>
    </citation>
    <scope>NUCLEOTIDE SEQUENCE [LARGE SCALE GENOMIC DNA]</scope>
    <source>
        <strain evidence="2 3">CBS 115571</strain>
    </source>
</reference>
<name>A0A2V5GX00_ASPV1</name>
<keyword evidence="1" id="KW-0472">Membrane</keyword>
<keyword evidence="1" id="KW-0812">Transmembrane</keyword>
<dbReference type="EMBL" id="KZ825177">
    <property type="protein sequence ID" value="PYI15898.1"/>
    <property type="molecule type" value="Genomic_DNA"/>
</dbReference>
<dbReference type="AlphaFoldDB" id="A0A2V5GX00"/>
<sequence>MSRWGEEWRGNNSRQTDRQILPQLQLKLRGQPGSLWSSDAWKSRVDGFECELLQRNQRNQRLSKSGGGNGVRRTQKNVPGPIVALYCRVPLFIALSAVLALLRDHLLDLSCVTAARLPFVTLPSGDYEGDLPLSS</sequence>
<dbReference type="Proteomes" id="UP000249829">
    <property type="component" value="Unassembled WGS sequence"/>
</dbReference>
<protein>
    <submittedName>
        <fullName evidence="2">Uncharacterized protein</fullName>
    </submittedName>
</protein>
<accession>A0A2V5GX00</accession>
<evidence type="ECO:0000256" key="1">
    <source>
        <dbReference type="SAM" id="Phobius"/>
    </source>
</evidence>
<proteinExistence type="predicted"/>